<comment type="function">
    <text evidence="16">May be involved in the negative regulation of skeletal muscle differentiation, independently of its glycerophosphocholine phosphodiesterase activity.</text>
</comment>
<comment type="similarity">
    <text evidence="4">Belongs to the methyltransferase superfamily.</text>
</comment>
<dbReference type="AlphaFoldDB" id="A0A226NKY6"/>
<dbReference type="PANTHER" id="PTHR22958:SF1">
    <property type="entry name" value="GLYCEROPHOSPHOCHOLINE PHOSPHODIESTERASE GPCPD1"/>
    <property type="match status" value="1"/>
</dbReference>
<evidence type="ECO:0000256" key="13">
    <source>
        <dbReference type="ARBA" id="ARBA00050167"/>
    </source>
</evidence>
<dbReference type="PROSITE" id="PS51166">
    <property type="entry name" value="CBM20"/>
    <property type="match status" value="1"/>
</dbReference>
<evidence type="ECO:0000256" key="4">
    <source>
        <dbReference type="ARBA" id="ARBA00008361"/>
    </source>
</evidence>
<dbReference type="Pfam" id="PF02926">
    <property type="entry name" value="THUMP"/>
    <property type="match status" value="1"/>
</dbReference>
<dbReference type="EC" id="3.1.4.2" evidence="12"/>
<dbReference type="SUPFAM" id="SSF53335">
    <property type="entry name" value="S-adenosyl-L-methionine-dependent methyltransferases"/>
    <property type="match status" value="1"/>
</dbReference>
<keyword evidence="10 22" id="KW-0694">RNA-binding</keyword>
<evidence type="ECO:0000256" key="10">
    <source>
        <dbReference type="ARBA" id="ARBA00022884"/>
    </source>
</evidence>
<dbReference type="Gene3D" id="2.60.40.10">
    <property type="entry name" value="Immunoglobulins"/>
    <property type="match status" value="1"/>
</dbReference>
<dbReference type="Gene3D" id="3.40.50.150">
    <property type="entry name" value="Vaccinia Virus protein VP39"/>
    <property type="match status" value="1"/>
</dbReference>
<dbReference type="Pfam" id="PF01170">
    <property type="entry name" value="UPF0020"/>
    <property type="match status" value="1"/>
</dbReference>
<comment type="function">
    <text evidence="15">Catalytic subunit of the THUMPD2-TRM112 methyltransferase complex, that specifically mediates the S-adenosyl-L-methionine-dependent N(2)-methylation of guanosine nucleotides, most probably at position 72 (m2G72), in the U6snRNA of the major spliceosome. This modification in the U6 snRNA affects the constitutive splicing efficiency of introns that have suboptimal splice sites and can impact final mRNA levels.</text>
</comment>
<keyword evidence="9" id="KW-0378">Hydrolase</keyword>
<dbReference type="PROSITE" id="PS51704">
    <property type="entry name" value="GP_PDE"/>
    <property type="match status" value="1"/>
</dbReference>
<dbReference type="SUPFAM" id="SSF143437">
    <property type="entry name" value="THUMP domain-like"/>
    <property type="match status" value="1"/>
</dbReference>
<dbReference type="InterPro" id="IPR034839">
    <property type="entry name" value="CBM20_GPCPD1"/>
</dbReference>
<dbReference type="InterPro" id="IPR030395">
    <property type="entry name" value="GP_PDE_dom"/>
</dbReference>
<dbReference type="Gene3D" id="3.30.2130.30">
    <property type="match status" value="1"/>
</dbReference>
<evidence type="ECO:0000259" key="24">
    <source>
        <dbReference type="PROSITE" id="PS51165"/>
    </source>
</evidence>
<dbReference type="Gene3D" id="3.20.20.190">
    <property type="entry name" value="Phosphatidylinositol (PI) phosphodiesterase"/>
    <property type="match status" value="1"/>
</dbReference>
<evidence type="ECO:0000256" key="8">
    <source>
        <dbReference type="ARBA" id="ARBA00022679"/>
    </source>
</evidence>
<dbReference type="InterPro" id="IPR017946">
    <property type="entry name" value="PLC-like_Pdiesterase_TIM-brl"/>
</dbReference>
<evidence type="ECO:0000313" key="28">
    <source>
        <dbReference type="Proteomes" id="UP000198323"/>
    </source>
</evidence>
<dbReference type="InterPro" id="IPR004114">
    <property type="entry name" value="THUMP_dom"/>
</dbReference>
<comment type="subunit">
    <text evidence="17">Part of the heterodimeric THUMPD2-TRM112 methyltransferase complex; this complex forms an active tRNA methyltransferase, where TRMT112 acts as an activator of the catalytic subunit THUMPD2.</text>
</comment>
<organism evidence="27 28">
    <name type="scientific">Callipepla squamata</name>
    <name type="common">Scaled quail</name>
    <dbReference type="NCBI Taxonomy" id="9009"/>
    <lineage>
        <taxon>Eukaryota</taxon>
        <taxon>Metazoa</taxon>
        <taxon>Chordata</taxon>
        <taxon>Craniata</taxon>
        <taxon>Vertebrata</taxon>
        <taxon>Euteleostomi</taxon>
        <taxon>Archelosauria</taxon>
        <taxon>Archosauria</taxon>
        <taxon>Dinosauria</taxon>
        <taxon>Saurischia</taxon>
        <taxon>Theropoda</taxon>
        <taxon>Coelurosauria</taxon>
        <taxon>Aves</taxon>
        <taxon>Neognathae</taxon>
        <taxon>Galloanserae</taxon>
        <taxon>Galliformes</taxon>
        <taxon>Odontophoridae</taxon>
        <taxon>Callipepla</taxon>
    </lineage>
</organism>
<dbReference type="Proteomes" id="UP000198323">
    <property type="component" value="Unassembled WGS sequence"/>
</dbReference>
<comment type="subcellular location">
    <subcellularLocation>
        <location evidence="2">Cytoplasm</location>
        <location evidence="2">Cytosol</location>
    </subcellularLocation>
    <subcellularLocation>
        <location evidence="1">Nucleus</location>
    </subcellularLocation>
</comment>
<evidence type="ECO:0000256" key="7">
    <source>
        <dbReference type="ARBA" id="ARBA00022603"/>
    </source>
</evidence>
<evidence type="ECO:0000256" key="18">
    <source>
        <dbReference type="ARBA" id="ARBA00067798"/>
    </source>
</evidence>
<dbReference type="SUPFAM" id="SSF51695">
    <property type="entry name" value="PLC-like phosphodiesterases"/>
    <property type="match status" value="1"/>
</dbReference>
<evidence type="ECO:0000256" key="20">
    <source>
        <dbReference type="ARBA" id="ARBA00077987"/>
    </source>
</evidence>
<reference evidence="27 28" key="1">
    <citation type="submission" date="2016-07" db="EMBL/GenBank/DDBJ databases">
        <title>Disparate Historic Effective Population Sizes Predicted by Modern Levels of Genome Diversity for the Scaled Quail (Callipepla squamata) and the Northern Bobwhite (Colinus virginianus): Inferences from First and Second Generation Draft Genome Assemblies for Sympatric New World Quail.</title>
        <authorList>
            <person name="Oldeschulte D.L."/>
            <person name="Halley Y.A."/>
            <person name="Bhattarai E.K."/>
            <person name="Brashear W.A."/>
            <person name="Hill J."/>
            <person name="Metz R.P."/>
            <person name="Johnson C.D."/>
            <person name="Rollins D."/>
            <person name="Peterson M.J."/>
            <person name="Bickhart D.M."/>
            <person name="Decker J.E."/>
            <person name="Seabury C.M."/>
        </authorList>
    </citation>
    <scope>NUCLEOTIDE SEQUENCE [LARGE SCALE GENOMIC DNA]</scope>
    <source>
        <strain evidence="27 28">Texas</strain>
        <tissue evidence="27">Leg muscle</tissue>
    </source>
</reference>
<evidence type="ECO:0000259" key="25">
    <source>
        <dbReference type="PROSITE" id="PS51166"/>
    </source>
</evidence>
<dbReference type="Pfam" id="PF03009">
    <property type="entry name" value="GDPD"/>
    <property type="match status" value="1"/>
</dbReference>
<keyword evidence="28" id="KW-1185">Reference proteome</keyword>
<dbReference type="GO" id="GO:0043527">
    <property type="term" value="C:tRNA methyltransferase complex"/>
    <property type="evidence" value="ECO:0007669"/>
    <property type="project" value="UniProtKB-ARBA"/>
</dbReference>
<evidence type="ECO:0000256" key="19">
    <source>
        <dbReference type="ARBA" id="ARBA00072638"/>
    </source>
</evidence>
<dbReference type="CDD" id="cd02440">
    <property type="entry name" value="AdoMet_MTases"/>
    <property type="match status" value="1"/>
</dbReference>
<dbReference type="EMBL" id="MCFN01000017">
    <property type="protein sequence ID" value="OXB68343.1"/>
    <property type="molecule type" value="Genomic_DNA"/>
</dbReference>
<name>A0A226NKY6_CALSU</name>
<dbReference type="SMART" id="SM00981">
    <property type="entry name" value="THUMP"/>
    <property type="match status" value="1"/>
</dbReference>
<evidence type="ECO:0000256" key="11">
    <source>
        <dbReference type="ARBA" id="ARBA00023242"/>
    </source>
</evidence>
<protein>
    <recommendedName>
        <fullName evidence="18">Glycerophosphocholine phosphodiesterase GPCPD1</fullName>
        <ecNumber evidence="12">3.1.4.2</ecNumber>
    </recommendedName>
    <alternativeName>
        <fullName evidence="21">Glycerophosphodiester phosphodiesterase 5</fullName>
    </alternativeName>
    <alternativeName>
        <fullName evidence="20">THUMP domain-containing protein 2</fullName>
    </alternativeName>
    <alternativeName>
        <fullName evidence="19">U6 snRNA (guanine-N(2))-methyltransferase THUMPD2</fullName>
    </alternativeName>
</protein>
<dbReference type="GO" id="GO:0032259">
    <property type="term" value="P:methylation"/>
    <property type="evidence" value="ECO:0007669"/>
    <property type="project" value="UniProtKB-KW"/>
</dbReference>
<evidence type="ECO:0000256" key="16">
    <source>
        <dbReference type="ARBA" id="ARBA00059394"/>
    </source>
</evidence>
<dbReference type="STRING" id="9009.A0A226NKY6"/>
<dbReference type="GO" id="GO:0005829">
    <property type="term" value="C:cytosol"/>
    <property type="evidence" value="ECO:0007669"/>
    <property type="project" value="UniProtKB-SubCell"/>
</dbReference>
<keyword evidence="5" id="KW-0963">Cytoplasm</keyword>
<evidence type="ECO:0000259" key="26">
    <source>
        <dbReference type="PROSITE" id="PS51704"/>
    </source>
</evidence>
<evidence type="ECO:0000256" key="21">
    <source>
        <dbReference type="ARBA" id="ARBA00082473"/>
    </source>
</evidence>
<comment type="similarity">
    <text evidence="3">Belongs to the glycerophosphoryl diester phosphodiesterase family.</text>
</comment>
<dbReference type="CDD" id="cd11715">
    <property type="entry name" value="THUMP_AdoMetMT"/>
    <property type="match status" value="1"/>
</dbReference>
<dbReference type="PROSITE" id="PS51165">
    <property type="entry name" value="THUMP"/>
    <property type="match status" value="1"/>
</dbReference>
<dbReference type="CDD" id="cd05814">
    <property type="entry name" value="CBM20_Prei4"/>
    <property type="match status" value="1"/>
</dbReference>
<gene>
    <name evidence="27" type="ORF">ASZ78_015283</name>
</gene>
<comment type="catalytic activity">
    <reaction evidence="14">
        <text>guanosine in U6 snRNA + S-adenosyl-L-methionine = N(2)-methylguanosine in U6 snRNA + S-adenosyl-L-homocysteine + H(+)</text>
        <dbReference type="Rhea" id="RHEA:83423"/>
        <dbReference type="Rhea" id="RHEA-COMP:20128"/>
        <dbReference type="Rhea" id="RHEA-COMP:20129"/>
        <dbReference type="ChEBI" id="CHEBI:15378"/>
        <dbReference type="ChEBI" id="CHEBI:57856"/>
        <dbReference type="ChEBI" id="CHEBI:59789"/>
        <dbReference type="ChEBI" id="CHEBI:74269"/>
        <dbReference type="ChEBI" id="CHEBI:74481"/>
    </reaction>
    <physiologicalReaction direction="left-to-right" evidence="14">
        <dbReference type="Rhea" id="RHEA:83424"/>
    </physiologicalReaction>
</comment>
<dbReference type="Pfam" id="PF00686">
    <property type="entry name" value="CBM_20"/>
    <property type="match status" value="1"/>
</dbReference>
<evidence type="ECO:0000256" key="6">
    <source>
        <dbReference type="ARBA" id="ARBA00022553"/>
    </source>
</evidence>
<evidence type="ECO:0000256" key="5">
    <source>
        <dbReference type="ARBA" id="ARBA00022490"/>
    </source>
</evidence>
<comment type="caution">
    <text evidence="27">The sequence shown here is derived from an EMBL/GenBank/DDBJ whole genome shotgun (WGS) entry which is preliminary data.</text>
</comment>
<accession>A0A226NKY6</accession>
<dbReference type="InterPro" id="IPR051578">
    <property type="entry name" value="GDPD"/>
</dbReference>
<dbReference type="CDD" id="cd08607">
    <property type="entry name" value="GDPD_GDE5"/>
    <property type="match status" value="1"/>
</dbReference>
<feature type="domain" description="CBM20" evidence="25">
    <location>
        <begin position="1"/>
        <end position="97"/>
    </location>
</feature>
<feature type="domain" description="GP-PDE" evidence="26">
    <location>
        <begin position="305"/>
        <end position="605"/>
    </location>
</feature>
<comment type="catalytic activity">
    <reaction evidence="13">
        <text>sn-glycerol 3-phosphocholine + H2O = sn-glycerol 3-phosphate + choline + H(+)</text>
        <dbReference type="Rhea" id="RHEA:16061"/>
        <dbReference type="ChEBI" id="CHEBI:15354"/>
        <dbReference type="ChEBI" id="CHEBI:15377"/>
        <dbReference type="ChEBI" id="CHEBI:15378"/>
        <dbReference type="ChEBI" id="CHEBI:16870"/>
        <dbReference type="ChEBI" id="CHEBI:57597"/>
        <dbReference type="EC" id="3.1.4.2"/>
    </reaction>
</comment>
<evidence type="ECO:0000256" key="22">
    <source>
        <dbReference type="PROSITE-ProRule" id="PRU00529"/>
    </source>
</evidence>
<dbReference type="GO" id="GO:0046475">
    <property type="term" value="P:glycerophospholipid catabolic process"/>
    <property type="evidence" value="ECO:0007669"/>
    <property type="project" value="TreeGrafter"/>
</dbReference>
<sequence length="1057" mass="118577">MKGEVFAICGSCSALGSWNPQAAVVLQTDDCELWKATIELPRGVPVKYRYFKGYFLEPKTIDGPCEVIVHTWETHLQPRSITPLESEMTIDDGYFGIHNGVETVDAGWLTCQTEIRLRLHYSEKSPVMISKKKFKTSRFRVKLTLEGLEKDDDDEEGQEKTSPTVPQKMANTVEFSLISNNEYKCRHSQPDCGYALQSDRWLEYTIQTMEPDNLELIFDFFEEDLSEKVVQDDEHPGHVGSACLLSSTIAESGKSAGILTLAIMGRNPRKTIGKVRVDYIIIKPIQGYTCDMKASYAKYWKPRTTLDVGHRGAGNSTTTAKLAKVQENTIASLRNAASHGAAYVEFDVHLSKDHVPIVYHDLTCCMAMKKKLDTEPLELFEIAVKELTFDQLQLLKLAHVTALKVKDHNASFKEEENSEYETQPFPSLQRVLDSVSEDVGFNIEIKWICQQKDGQWDGNLSTYFDMNLFLDIILKTVLMNAGRRRIVFSSFNADICTMVRHKQNKYPVLFLTQGESKLYPELMDLRSRTTPIAITFAQFENLLGVNVHSEDLLRNPSYIKRAISKGLVIFSWGDDANDPDNRKKLREYGVHGLIYDRIYDSNPEQPNIFQVEQLERLKKELPELKSCVCPTVSHFKSISPWKMLHEIKTLLTEEPESCLDVITTWRKLRSHEGKKDEVSQENPLPCKRKPEEEINIASKRQKTEQVREIVSEECQAGAEENCVVSKENNQNCQTESTASLEASPISSIEKPIENEKQNFSFRVSCRCSGAIAKILTSQEIGRAVGIALRKQFGWRADLRAPDLEIFLHLNDIHSVVGIPLFRLPLANREYIKTAGLRSTVAWAMASLAEISVGAFVLDPMCGLGTILLEAAKEWPEACYWGTDTSDSQLEGASMNIKTAGLNDKIELFKASVKALPLPSESFDAVISDIPFGKKFKITKDIHLLPDILQEMERVLRVGGIIVLLLNRDLRKRMDGIAKNVENESLNAIADGAGETASVKALNNGGNSSSLGTGVEEPVPSCGQMCFGSLVPDGIYEVSLGKTDAFIYKYRKISTAGN</sequence>
<evidence type="ECO:0000256" key="17">
    <source>
        <dbReference type="ARBA" id="ARBA00065362"/>
    </source>
</evidence>
<keyword evidence="11" id="KW-0539">Nucleus</keyword>
<dbReference type="SMART" id="SM01065">
    <property type="entry name" value="CBM_2"/>
    <property type="match status" value="1"/>
</dbReference>
<evidence type="ECO:0000256" key="3">
    <source>
        <dbReference type="ARBA" id="ARBA00007277"/>
    </source>
</evidence>
<dbReference type="FunFam" id="2.60.40.10:FF:000752">
    <property type="entry name" value="Putative glycerophosphocholine phosphodiesterase GPCPD1"/>
    <property type="match status" value="1"/>
</dbReference>
<dbReference type="InterPro" id="IPR002044">
    <property type="entry name" value="CBM20"/>
</dbReference>
<dbReference type="InterPro" id="IPR013784">
    <property type="entry name" value="Carb-bd-like_fold"/>
</dbReference>
<evidence type="ECO:0000256" key="14">
    <source>
        <dbReference type="ARBA" id="ARBA00050381"/>
    </source>
</evidence>
<dbReference type="GO" id="GO:0047389">
    <property type="term" value="F:glycerophosphocholine phosphodiesterase activity"/>
    <property type="evidence" value="ECO:0007669"/>
    <property type="project" value="UniProtKB-EC"/>
</dbReference>
<dbReference type="InterPro" id="IPR057506">
    <property type="entry name" value="C2_GPCPD1"/>
</dbReference>
<dbReference type="FunFam" id="3.20.20.190:FF:000015">
    <property type="entry name" value="Glycerophosphocholine phosphodiesterase GPCPD1"/>
    <property type="match status" value="1"/>
</dbReference>
<dbReference type="Pfam" id="PF25329">
    <property type="entry name" value="C2_GDE1"/>
    <property type="match status" value="1"/>
</dbReference>
<keyword evidence="6" id="KW-0597">Phosphoprotein</keyword>
<feature type="domain" description="THUMP" evidence="24">
    <location>
        <begin position="695"/>
        <end position="820"/>
    </location>
</feature>
<feature type="region of interest" description="Disordered" evidence="23">
    <location>
        <begin position="150"/>
        <end position="169"/>
    </location>
</feature>
<dbReference type="PANTHER" id="PTHR22958">
    <property type="entry name" value="GLYCEROPHOSPHORYL DIESTER PHOSPHODIESTERASE"/>
    <property type="match status" value="1"/>
</dbReference>
<keyword evidence="8" id="KW-0808">Transferase</keyword>
<evidence type="ECO:0000313" key="27">
    <source>
        <dbReference type="EMBL" id="OXB68343.1"/>
    </source>
</evidence>
<evidence type="ECO:0000256" key="12">
    <source>
        <dbReference type="ARBA" id="ARBA00024381"/>
    </source>
</evidence>
<keyword evidence="7" id="KW-0489">Methyltransferase</keyword>
<dbReference type="InterPro" id="IPR000241">
    <property type="entry name" value="RlmKL-like_Mtase"/>
</dbReference>
<dbReference type="GO" id="GO:0003723">
    <property type="term" value="F:RNA binding"/>
    <property type="evidence" value="ECO:0007669"/>
    <property type="project" value="UniProtKB-UniRule"/>
</dbReference>
<dbReference type="SUPFAM" id="SSF49452">
    <property type="entry name" value="Starch-binding domain-like"/>
    <property type="match status" value="1"/>
</dbReference>
<evidence type="ECO:0000256" key="2">
    <source>
        <dbReference type="ARBA" id="ARBA00004514"/>
    </source>
</evidence>
<dbReference type="InterPro" id="IPR029063">
    <property type="entry name" value="SAM-dependent_MTases_sf"/>
</dbReference>
<dbReference type="FunFam" id="3.40.50.150:FF:000177">
    <property type="entry name" value="THUMP domain containing 2, isoform CRA_b"/>
    <property type="match status" value="1"/>
</dbReference>
<evidence type="ECO:0000256" key="9">
    <source>
        <dbReference type="ARBA" id="ARBA00022801"/>
    </source>
</evidence>
<dbReference type="InterPro" id="IPR013783">
    <property type="entry name" value="Ig-like_fold"/>
</dbReference>
<evidence type="ECO:0000256" key="23">
    <source>
        <dbReference type="SAM" id="MobiDB-lite"/>
    </source>
</evidence>
<proteinExistence type="inferred from homology"/>
<dbReference type="OrthoDB" id="1058301at2759"/>
<dbReference type="GO" id="GO:0008173">
    <property type="term" value="F:RNA methyltransferase activity"/>
    <property type="evidence" value="ECO:0007669"/>
    <property type="project" value="UniProtKB-ARBA"/>
</dbReference>
<evidence type="ECO:0000256" key="1">
    <source>
        <dbReference type="ARBA" id="ARBA00004123"/>
    </source>
</evidence>
<dbReference type="GO" id="GO:2001070">
    <property type="term" value="F:starch binding"/>
    <property type="evidence" value="ECO:0007669"/>
    <property type="project" value="InterPro"/>
</dbReference>
<evidence type="ECO:0000256" key="15">
    <source>
        <dbReference type="ARBA" id="ARBA00055679"/>
    </source>
</evidence>
<dbReference type="GO" id="GO:0005634">
    <property type="term" value="C:nucleus"/>
    <property type="evidence" value="ECO:0007669"/>
    <property type="project" value="UniProtKB-SubCell"/>
</dbReference>